<dbReference type="Pfam" id="PF24748">
    <property type="entry name" value="Galaxin_repeat"/>
    <property type="match status" value="2"/>
</dbReference>
<dbReference type="GeneTree" id="ENSGT00740000115816"/>
<reference evidence="2" key="3">
    <citation type="submission" date="2025-09" db="UniProtKB">
        <authorList>
            <consortium name="Ensembl"/>
        </authorList>
    </citation>
    <scope>IDENTIFICATION</scope>
</reference>
<protein>
    <recommendedName>
        <fullName evidence="1">Galaxin-like repeats domain-containing protein</fullName>
    </recommendedName>
</protein>
<keyword evidence="3" id="KW-1185">Reference proteome</keyword>
<feature type="domain" description="Galaxin-like repeats" evidence="1">
    <location>
        <begin position="268"/>
        <end position="408"/>
    </location>
</feature>
<dbReference type="EMBL" id="AYCK01003481">
    <property type="status" value="NOT_ANNOTATED_CDS"/>
    <property type="molecule type" value="Genomic_DNA"/>
</dbReference>
<dbReference type="Proteomes" id="UP000028760">
    <property type="component" value="Unassembled WGS sequence"/>
</dbReference>
<dbReference type="Ensembl" id="ENSPFOT00000025095.1">
    <property type="protein sequence ID" value="ENSPFOP00000029000.1"/>
    <property type="gene ID" value="ENSPFOG00000024002.1"/>
</dbReference>
<dbReference type="InterPro" id="IPR056601">
    <property type="entry name" value="Galaxin_dom"/>
</dbReference>
<dbReference type="InterPro" id="IPR055284">
    <property type="entry name" value="Galaxin-like"/>
</dbReference>
<dbReference type="EMBL" id="AYCK01003482">
    <property type="status" value="NOT_ANNOTATED_CDS"/>
    <property type="molecule type" value="Genomic_DNA"/>
</dbReference>
<dbReference type="STRING" id="48698.ENSPFOP00000029000"/>
<accession>A0A096MC59</accession>
<organism evidence="2 3">
    <name type="scientific">Poecilia formosa</name>
    <name type="common">Amazon molly</name>
    <name type="synonym">Limia formosa</name>
    <dbReference type="NCBI Taxonomy" id="48698"/>
    <lineage>
        <taxon>Eukaryota</taxon>
        <taxon>Metazoa</taxon>
        <taxon>Chordata</taxon>
        <taxon>Craniata</taxon>
        <taxon>Vertebrata</taxon>
        <taxon>Euteleostomi</taxon>
        <taxon>Actinopterygii</taxon>
        <taxon>Neopterygii</taxon>
        <taxon>Teleostei</taxon>
        <taxon>Neoteleostei</taxon>
        <taxon>Acanthomorphata</taxon>
        <taxon>Ovalentaria</taxon>
        <taxon>Atherinomorphae</taxon>
        <taxon>Cyprinodontiformes</taxon>
        <taxon>Poeciliidae</taxon>
        <taxon>Poeciliinae</taxon>
        <taxon>Poecilia</taxon>
    </lineage>
</organism>
<dbReference type="PANTHER" id="PTHR34490:SF3">
    <property type="entry name" value="GALAXIN-LIKE ISOFORM X2"/>
    <property type="match status" value="1"/>
</dbReference>
<name>A0A096MC59_POEFO</name>
<evidence type="ECO:0000313" key="3">
    <source>
        <dbReference type="Proteomes" id="UP000028760"/>
    </source>
</evidence>
<dbReference type="AlphaFoldDB" id="A0A096MC59"/>
<proteinExistence type="predicted"/>
<evidence type="ECO:0000313" key="2">
    <source>
        <dbReference type="Ensembl" id="ENSPFOP00000029000.1"/>
    </source>
</evidence>
<reference evidence="2" key="2">
    <citation type="submission" date="2025-08" db="UniProtKB">
        <authorList>
            <consortium name="Ensembl"/>
        </authorList>
    </citation>
    <scope>IDENTIFICATION</scope>
</reference>
<evidence type="ECO:0000259" key="1">
    <source>
        <dbReference type="Pfam" id="PF24748"/>
    </source>
</evidence>
<sequence>SLTGFVSGGSDANEVLQKDQSNRKTCEGAKSENPGMHCCAGKPYNPETDTCCRDKGGEKKTDKMNEKVSKCCGLQAYNPLNEMCCDFTVQTKPFPMAECCGKAAFSSKTQLCCGENRKILGRISPDHRCCYENQYNIKTECCCSGQIQPKVSGCCGNNSTTRTGLNSPARLVHEHQRPHFCGSESYDPKTESCCQRKHGDINAQCPLGAKPPTTVYDPKTHICCDGCLTKLEPWMDQCCGDSPHGLAQRGVLCCGNRLYHNREDGEECSESGVPYKPFAETVCAHKRHNSPGGHCCGEELYQPNKTVCCKGQSVSQNRYDRGKYIRCCGIHAYNISDPLKKCCKGTLHNLTTGEENDLECCGSELLNATNQEVCCTSEEQSLFYPAKDGFRCCGHHYYDSALWSCCAGKLSPVHHQTTHTRPNPKGTALC</sequence>
<dbReference type="OMA" id="ATHICCA"/>
<dbReference type="PANTHER" id="PTHR34490">
    <property type="entry name" value="PROTEIN CBG12054-RELATED"/>
    <property type="match status" value="1"/>
</dbReference>
<dbReference type="EMBL" id="AYCK01003483">
    <property type="status" value="NOT_ANNOTATED_CDS"/>
    <property type="molecule type" value="Genomic_DNA"/>
</dbReference>
<dbReference type="eggNOG" id="ENOG502SAZ7">
    <property type="taxonomic scope" value="Eukaryota"/>
</dbReference>
<reference evidence="3" key="1">
    <citation type="submission" date="2013-10" db="EMBL/GenBank/DDBJ databases">
        <authorList>
            <person name="Schartl M."/>
            <person name="Warren W."/>
        </authorList>
    </citation>
    <scope>NUCLEOTIDE SEQUENCE [LARGE SCALE GENOMIC DNA]</scope>
    <source>
        <strain evidence="3">female</strain>
    </source>
</reference>
<feature type="domain" description="Galaxin-like repeats" evidence="1">
    <location>
        <begin position="37"/>
        <end position="160"/>
    </location>
</feature>